<evidence type="ECO:0000259" key="8">
    <source>
        <dbReference type="PROSITE" id="PS50102"/>
    </source>
</evidence>
<keyword evidence="4" id="KW-0508">mRNA splicing</keyword>
<dbReference type="Pfam" id="PF23241">
    <property type="entry name" value="HAT_PRP39_C"/>
    <property type="match status" value="1"/>
</dbReference>
<dbReference type="SUPFAM" id="SSF48452">
    <property type="entry name" value="TPR-like"/>
    <property type="match status" value="1"/>
</dbReference>
<dbReference type="InterPro" id="IPR011990">
    <property type="entry name" value="TPR-like_helical_dom_sf"/>
</dbReference>
<dbReference type="SMART" id="SM00360">
    <property type="entry name" value="RRM"/>
    <property type="match status" value="1"/>
</dbReference>
<gene>
    <name evidence="9" type="ORF">CSSPTR1EN2_LOCUS14575</name>
</gene>
<keyword evidence="3" id="KW-0677">Repeat</keyword>
<evidence type="ECO:0000256" key="7">
    <source>
        <dbReference type="SAM" id="MobiDB-lite"/>
    </source>
</evidence>
<feature type="compositionally biased region" description="Low complexity" evidence="7">
    <location>
        <begin position="599"/>
        <end position="610"/>
    </location>
</feature>
<organism evidence="9 10">
    <name type="scientific">Sphagnum troendelagicum</name>
    <dbReference type="NCBI Taxonomy" id="128251"/>
    <lineage>
        <taxon>Eukaryota</taxon>
        <taxon>Viridiplantae</taxon>
        <taxon>Streptophyta</taxon>
        <taxon>Embryophyta</taxon>
        <taxon>Bryophyta</taxon>
        <taxon>Sphagnophytina</taxon>
        <taxon>Sphagnopsida</taxon>
        <taxon>Sphagnales</taxon>
        <taxon>Sphagnaceae</taxon>
        <taxon>Sphagnum</taxon>
    </lineage>
</organism>
<feature type="region of interest" description="Disordered" evidence="7">
    <location>
        <begin position="587"/>
        <end position="680"/>
    </location>
</feature>
<feature type="compositionally biased region" description="Polar residues" evidence="7">
    <location>
        <begin position="838"/>
        <end position="856"/>
    </location>
</feature>
<name>A0ABP0UDL7_9BRYO</name>
<dbReference type="InterPro" id="IPR008847">
    <property type="entry name" value="Suf"/>
</dbReference>
<dbReference type="PROSITE" id="PS50102">
    <property type="entry name" value="RRM"/>
    <property type="match status" value="1"/>
</dbReference>
<evidence type="ECO:0000313" key="9">
    <source>
        <dbReference type="EMBL" id="CAK9219506.1"/>
    </source>
</evidence>
<proteinExistence type="predicted"/>
<feature type="compositionally biased region" description="Acidic residues" evidence="7">
    <location>
        <begin position="24"/>
        <end position="33"/>
    </location>
</feature>
<feature type="compositionally biased region" description="Polar residues" evidence="7">
    <location>
        <begin position="1"/>
        <end position="15"/>
    </location>
</feature>
<keyword evidence="10" id="KW-1185">Reference proteome</keyword>
<evidence type="ECO:0000256" key="2">
    <source>
        <dbReference type="ARBA" id="ARBA00022664"/>
    </source>
</evidence>
<evidence type="ECO:0000256" key="5">
    <source>
        <dbReference type="ARBA" id="ARBA00023242"/>
    </source>
</evidence>
<dbReference type="EMBL" id="OZ019895">
    <property type="protein sequence ID" value="CAK9219506.1"/>
    <property type="molecule type" value="Genomic_DNA"/>
</dbReference>
<keyword evidence="2" id="KW-0507">mRNA processing</keyword>
<feature type="region of interest" description="Disordered" evidence="7">
    <location>
        <begin position="767"/>
        <end position="864"/>
    </location>
</feature>
<keyword evidence="6" id="KW-0694">RNA-binding</keyword>
<protein>
    <recommendedName>
        <fullName evidence="8">RRM domain-containing protein</fullName>
    </recommendedName>
</protein>
<dbReference type="PANTHER" id="PTHR17204:SF25">
    <property type="entry name" value="RRM DOMAIN-CONTAINING PROTEIN"/>
    <property type="match status" value="1"/>
</dbReference>
<dbReference type="Proteomes" id="UP001497512">
    <property type="component" value="Chromosome 3"/>
</dbReference>
<dbReference type="SUPFAM" id="SSF54928">
    <property type="entry name" value="RNA-binding domain, RBD"/>
    <property type="match status" value="1"/>
</dbReference>
<reference evidence="9" key="1">
    <citation type="submission" date="2024-02" db="EMBL/GenBank/DDBJ databases">
        <authorList>
            <consortium name="ELIXIR-Norway"/>
            <consortium name="Elixir Norway"/>
        </authorList>
    </citation>
    <scope>NUCLEOTIDE SEQUENCE</scope>
</reference>
<evidence type="ECO:0000313" key="10">
    <source>
        <dbReference type="Proteomes" id="UP001497512"/>
    </source>
</evidence>
<dbReference type="InterPro" id="IPR035979">
    <property type="entry name" value="RBD_domain_sf"/>
</dbReference>
<dbReference type="InterPro" id="IPR000504">
    <property type="entry name" value="RRM_dom"/>
</dbReference>
<dbReference type="InterPro" id="IPR012677">
    <property type="entry name" value="Nucleotide-bd_a/b_plait_sf"/>
</dbReference>
<comment type="subcellular location">
    <subcellularLocation>
        <location evidence="1">Nucleus</location>
    </subcellularLocation>
</comment>
<feature type="region of interest" description="Disordered" evidence="7">
    <location>
        <begin position="1"/>
        <end position="51"/>
    </location>
</feature>
<dbReference type="Pfam" id="PF00076">
    <property type="entry name" value="RRM_1"/>
    <property type="match status" value="1"/>
</dbReference>
<evidence type="ECO:0000256" key="4">
    <source>
        <dbReference type="ARBA" id="ARBA00023187"/>
    </source>
</evidence>
<accession>A0ABP0UDL7</accession>
<evidence type="ECO:0000256" key="3">
    <source>
        <dbReference type="ARBA" id="ARBA00022737"/>
    </source>
</evidence>
<feature type="domain" description="RRM" evidence="8">
    <location>
        <begin position="695"/>
        <end position="772"/>
    </location>
</feature>
<dbReference type="InterPro" id="IPR059164">
    <property type="entry name" value="HAT_PRP39_C"/>
</dbReference>
<dbReference type="Gene3D" id="1.25.40.10">
    <property type="entry name" value="Tetratricopeptide repeat domain"/>
    <property type="match status" value="2"/>
</dbReference>
<dbReference type="Pfam" id="PF05843">
    <property type="entry name" value="Suf"/>
    <property type="match status" value="1"/>
</dbReference>
<evidence type="ECO:0000256" key="6">
    <source>
        <dbReference type="PROSITE-ProRule" id="PRU00176"/>
    </source>
</evidence>
<feature type="compositionally biased region" description="Basic and acidic residues" evidence="7">
    <location>
        <begin position="587"/>
        <end position="596"/>
    </location>
</feature>
<evidence type="ECO:0000256" key="1">
    <source>
        <dbReference type="ARBA" id="ARBA00004123"/>
    </source>
</evidence>
<dbReference type="InterPro" id="IPR003107">
    <property type="entry name" value="HAT"/>
</dbReference>
<sequence>MGSASTSMTEFSHATNILIPKLENDDDDDDDGPSSEASDSGSEDEDDGEKVSAQLEQLEAAVAGNPNSYEAHFQYVTALRKAGLLEKLRTAREAMNAVFPLTSSMWHEWCQDEARLASCAEDFLSVEALYERGVGEYLSASLWVDYLEFVEENDLSVAQCTPPGITKMRALCERALAAAGLHFTEGGKVWEAYREFEQALLISMVEASQEAKSKQVEIVRSLFRRQLTVPLANHNLLLEEYKDWEQQQGVQVGDDSDDLTGLPNGVALAYKKAVQMSRAREPYEAQIACETLVQGDLLQHYLGYIALEEATGEPARAQILYERAVSEFPVTQDIWLKYTEYLDVNLKVASVIRKVYARAVRNCPWVATLWTKYMLALERGSAPETELAAVFEQALLSGFQTPNEYEEVFLTRAHGLRRRIMAAGLDADNKLDFAVLHETFDRAAQFVAKYFPDFFDQSLRLPLYWTHLEAQVLKDVAAARGVWENLIKTHGRMPEVWLSYISMEILLGNVKETRAIYRRCYSRRLEGTGTEVLCRKWLQFEEEYGTLEDYDRAVLKVGPRVAEVQAMQHQQEQKTSQNAVSFLEEAKAQGAGERKSKTSKVTTKSAATKSADVHVPKSRKRGVGFSEHESSAKRQKGRTETNGPSGVKDTDHPMEQADVITGPSPEMEGGQEGTRKSMQSQSQSLNTAVVYTDQCTAFLSNLSFEATEEQIKEFFVSCGGVKDVRLLRDRATSRPRGLAYVEFEDEQSLEAAVAKNKEEFLGRPLSVARSDPKSGRSGGRGSGFARGQGAAGGRGGLGQAGPPMISHRRGGHVKLTGTNTFAVPRTVARPLGWGTPHGDSSTTSIGDQAPKSNSEFRNMFLEKK</sequence>
<dbReference type="Gene3D" id="3.30.70.330">
    <property type="match status" value="1"/>
</dbReference>
<feature type="compositionally biased region" description="Gly residues" evidence="7">
    <location>
        <begin position="776"/>
        <end position="799"/>
    </location>
</feature>
<dbReference type="SMART" id="SM00386">
    <property type="entry name" value="HAT"/>
    <property type="match status" value="7"/>
</dbReference>
<keyword evidence="5" id="KW-0539">Nucleus</keyword>
<dbReference type="PANTHER" id="PTHR17204">
    <property type="entry name" value="PRE-MRNA PROCESSING PROTEIN PRP39-RELATED"/>
    <property type="match status" value="1"/>
</dbReference>